<evidence type="ECO:0000256" key="6">
    <source>
        <dbReference type="SAM" id="Phobius"/>
    </source>
</evidence>
<dbReference type="InterPro" id="IPR005467">
    <property type="entry name" value="His_kinase_dom"/>
</dbReference>
<dbReference type="InterPro" id="IPR036097">
    <property type="entry name" value="HisK_dim/P_sf"/>
</dbReference>
<dbReference type="SMART" id="SM00028">
    <property type="entry name" value="TPR"/>
    <property type="match status" value="5"/>
</dbReference>
<dbReference type="SUPFAM" id="SSF47384">
    <property type="entry name" value="Homodimeric domain of signal transducing histidine kinase"/>
    <property type="match status" value="1"/>
</dbReference>
<dbReference type="InterPro" id="IPR036890">
    <property type="entry name" value="HATPase_C_sf"/>
</dbReference>
<dbReference type="Pfam" id="PF13424">
    <property type="entry name" value="TPR_12"/>
    <property type="match status" value="1"/>
</dbReference>
<dbReference type="PROSITE" id="PS50109">
    <property type="entry name" value="HIS_KIN"/>
    <property type="match status" value="1"/>
</dbReference>
<dbReference type="Pfam" id="PF02518">
    <property type="entry name" value="HATPase_c"/>
    <property type="match status" value="1"/>
</dbReference>
<dbReference type="AlphaFoldDB" id="A0A4Q7NYN2"/>
<dbReference type="SUPFAM" id="SSF55874">
    <property type="entry name" value="ATPase domain of HSP90 chaperone/DNA topoisomerase II/histidine kinase"/>
    <property type="match status" value="1"/>
</dbReference>
<comment type="catalytic activity">
    <reaction evidence="1">
        <text>ATP + protein L-histidine = ADP + protein N-phospho-L-histidine.</text>
        <dbReference type="EC" id="2.7.13.3"/>
    </reaction>
</comment>
<keyword evidence="8" id="KW-0808">Transferase</keyword>
<dbReference type="InterPro" id="IPR003661">
    <property type="entry name" value="HisK_dim/P_dom"/>
</dbReference>
<dbReference type="SMART" id="SM00387">
    <property type="entry name" value="HATPase_c"/>
    <property type="match status" value="1"/>
</dbReference>
<sequence length="656" mass="74774">MKKSLLTISAFFLFFLVAVAKPIAVNQLNFKNIKDTIQFSQAIDSLRILIKANELVKAEKLSLSLIAQGKKMEYHKGLGEAYLYQGRILKKSKKYLKAIRSFDQSEESFKKANDLQGLAYVYNDRFVLEFERGNVERSSDYLLEAKMYYEKLKDSSGLVIVYNNLGNVYAGLQDLDASAEYFKKAIDMRKKTGFTKNIGMVMNNLAYIYLQNNQPKKAKAILPEALAINKKDSIDASIAHSYNIMAEVALYEEDYDLAKKYYETSLDIAKESYEMLAVDNKQQLGYLAMKSGKYKKAERLLAAARKEFTDFGAIQSLLKNYQFTSKLDSARGNLAGALEWQKKYQKLSDKRMADLSSDKMERAEARYKAELEQLKRLDEQEKQEQKTKNELFKYRIYTYSALGVLLIIAVFSIFIIRSRRERKRLIKELHESNLVKNKLFSIISHDLKNEISGLDGTLKLLKENTISVEEFNEIIPLLANRTNQTWIMLNNLLNWSKSQMNELNANPVSFDINDLIASKFEFFKPKADQKDIKLINELKNATIYADKDMVSIVAQNLLANAIKFCNPGDTIALQSIEREDHYDICFKDSGVGIDPSNLHKLFAEDTFTTTGTQNESGTGLGLKICKELVELNNGKIKVESELGKGSTFYISLPKAA</sequence>
<evidence type="ECO:0000256" key="2">
    <source>
        <dbReference type="ARBA" id="ARBA00012438"/>
    </source>
</evidence>
<dbReference type="PANTHER" id="PTHR43547">
    <property type="entry name" value="TWO-COMPONENT HISTIDINE KINASE"/>
    <property type="match status" value="1"/>
</dbReference>
<dbReference type="Gene3D" id="1.10.287.130">
    <property type="match status" value="1"/>
</dbReference>
<dbReference type="InterPro" id="IPR019734">
    <property type="entry name" value="TPR_rpt"/>
</dbReference>
<dbReference type="PANTHER" id="PTHR43547:SF2">
    <property type="entry name" value="HYBRID SIGNAL TRANSDUCTION HISTIDINE KINASE C"/>
    <property type="match status" value="1"/>
</dbReference>
<dbReference type="InterPro" id="IPR003594">
    <property type="entry name" value="HATPase_dom"/>
</dbReference>
<dbReference type="InterPro" id="IPR004358">
    <property type="entry name" value="Sig_transdc_His_kin-like_C"/>
</dbReference>
<dbReference type="Gene3D" id="1.25.40.10">
    <property type="entry name" value="Tetratricopeptide repeat domain"/>
    <property type="match status" value="2"/>
</dbReference>
<keyword evidence="6" id="KW-0812">Transmembrane</keyword>
<dbReference type="PROSITE" id="PS50005">
    <property type="entry name" value="TPR"/>
    <property type="match status" value="1"/>
</dbReference>
<gene>
    <name evidence="8" type="ORF">EV197_2694</name>
</gene>
<dbReference type="Proteomes" id="UP000292262">
    <property type="component" value="Unassembled WGS sequence"/>
</dbReference>
<keyword evidence="3" id="KW-0597">Phosphoprotein</keyword>
<name>A0A4Q7NYN2_9FLAO</name>
<dbReference type="RefSeq" id="WP_130287233.1">
    <property type="nucleotide sequence ID" value="NZ_SGXE01000003.1"/>
</dbReference>
<evidence type="ECO:0000256" key="5">
    <source>
        <dbReference type="SAM" id="Coils"/>
    </source>
</evidence>
<organism evidence="8 9">
    <name type="scientific">Aquimarina brevivitae</name>
    <dbReference type="NCBI Taxonomy" id="323412"/>
    <lineage>
        <taxon>Bacteria</taxon>
        <taxon>Pseudomonadati</taxon>
        <taxon>Bacteroidota</taxon>
        <taxon>Flavobacteriia</taxon>
        <taxon>Flavobacteriales</taxon>
        <taxon>Flavobacteriaceae</taxon>
        <taxon>Aquimarina</taxon>
    </lineage>
</organism>
<feature type="transmembrane region" description="Helical" evidence="6">
    <location>
        <begin position="396"/>
        <end position="416"/>
    </location>
</feature>
<comment type="caution">
    <text evidence="8">The sequence shown here is derived from an EMBL/GenBank/DDBJ whole genome shotgun (WGS) entry which is preliminary data.</text>
</comment>
<dbReference type="CDD" id="cd00082">
    <property type="entry name" value="HisKA"/>
    <property type="match status" value="1"/>
</dbReference>
<dbReference type="OrthoDB" id="9810447at2"/>
<dbReference type="CDD" id="cd00075">
    <property type="entry name" value="HATPase"/>
    <property type="match status" value="1"/>
</dbReference>
<evidence type="ECO:0000259" key="7">
    <source>
        <dbReference type="PROSITE" id="PS50109"/>
    </source>
</evidence>
<feature type="repeat" description="TPR" evidence="4">
    <location>
        <begin position="159"/>
        <end position="192"/>
    </location>
</feature>
<keyword evidence="6" id="KW-1133">Transmembrane helix</keyword>
<keyword evidence="9" id="KW-1185">Reference proteome</keyword>
<dbReference type="EMBL" id="SGXE01000003">
    <property type="protein sequence ID" value="RZS92556.1"/>
    <property type="molecule type" value="Genomic_DNA"/>
</dbReference>
<dbReference type="GO" id="GO:0000155">
    <property type="term" value="F:phosphorelay sensor kinase activity"/>
    <property type="evidence" value="ECO:0007669"/>
    <property type="project" value="InterPro"/>
</dbReference>
<evidence type="ECO:0000256" key="1">
    <source>
        <dbReference type="ARBA" id="ARBA00000085"/>
    </source>
</evidence>
<evidence type="ECO:0000256" key="4">
    <source>
        <dbReference type="PROSITE-ProRule" id="PRU00339"/>
    </source>
</evidence>
<dbReference type="InterPro" id="IPR011990">
    <property type="entry name" value="TPR-like_helical_dom_sf"/>
</dbReference>
<keyword evidence="8" id="KW-0418">Kinase</keyword>
<evidence type="ECO:0000256" key="3">
    <source>
        <dbReference type="ARBA" id="ARBA00022553"/>
    </source>
</evidence>
<evidence type="ECO:0000313" key="9">
    <source>
        <dbReference type="Proteomes" id="UP000292262"/>
    </source>
</evidence>
<evidence type="ECO:0000313" key="8">
    <source>
        <dbReference type="EMBL" id="RZS92556.1"/>
    </source>
</evidence>
<feature type="coiled-coil region" evidence="5">
    <location>
        <begin position="353"/>
        <end position="388"/>
    </location>
</feature>
<protein>
    <recommendedName>
        <fullName evidence="2">histidine kinase</fullName>
        <ecNumber evidence="2">2.7.13.3</ecNumber>
    </recommendedName>
</protein>
<feature type="domain" description="Histidine kinase" evidence="7">
    <location>
        <begin position="442"/>
        <end position="656"/>
    </location>
</feature>
<keyword evidence="5" id="KW-0175">Coiled coil</keyword>
<keyword evidence="4" id="KW-0802">TPR repeat</keyword>
<dbReference type="PRINTS" id="PR00344">
    <property type="entry name" value="BCTRLSENSOR"/>
</dbReference>
<reference evidence="8 9" key="1">
    <citation type="submission" date="2019-02" db="EMBL/GenBank/DDBJ databases">
        <title>Genomic Encyclopedia of Type Strains, Phase IV (KMG-IV): sequencing the most valuable type-strain genomes for metagenomic binning, comparative biology and taxonomic classification.</title>
        <authorList>
            <person name="Goeker M."/>
        </authorList>
    </citation>
    <scope>NUCLEOTIDE SEQUENCE [LARGE SCALE GENOMIC DNA]</scope>
    <source>
        <strain evidence="8 9">DSM 17196</strain>
    </source>
</reference>
<proteinExistence type="predicted"/>
<dbReference type="EC" id="2.7.13.3" evidence="2"/>
<dbReference type="Gene3D" id="3.30.565.10">
    <property type="entry name" value="Histidine kinase-like ATPase, C-terminal domain"/>
    <property type="match status" value="1"/>
</dbReference>
<keyword evidence="6" id="KW-0472">Membrane</keyword>
<dbReference type="SUPFAM" id="SSF48452">
    <property type="entry name" value="TPR-like"/>
    <property type="match status" value="2"/>
</dbReference>
<dbReference type="Pfam" id="PF13181">
    <property type="entry name" value="TPR_8"/>
    <property type="match status" value="1"/>
</dbReference>
<accession>A0A4Q7NYN2</accession>